<dbReference type="KEGG" id="moi:MOVS_06230"/>
<proteinExistence type="predicted"/>
<evidence type="ECO:0000313" key="4">
    <source>
        <dbReference type="Proteomes" id="UP000255102"/>
    </source>
</evidence>
<dbReference type="EMBL" id="UGPW01000001">
    <property type="protein sequence ID" value="STY87301.1"/>
    <property type="molecule type" value="Genomic_DNA"/>
</dbReference>
<gene>
    <name evidence="1" type="ORF">MOVS_06230</name>
    <name evidence="2" type="ORF">NCTC11227_01308</name>
</gene>
<protein>
    <recommendedName>
        <fullName evidence="5">KWG Leptospira</fullName>
    </recommendedName>
</protein>
<reference evidence="2 4" key="2">
    <citation type="submission" date="2018-06" db="EMBL/GenBank/DDBJ databases">
        <authorList>
            <consortium name="Pathogen Informatics"/>
            <person name="Doyle S."/>
        </authorList>
    </citation>
    <scope>NUCLEOTIDE SEQUENCE [LARGE SCALE GENOMIC DNA]</scope>
    <source>
        <strain evidence="2 4">NCTC11227</strain>
    </source>
</reference>
<name>A0A378PKK2_9GAMM</name>
<accession>A0A378PKK2</accession>
<evidence type="ECO:0000313" key="3">
    <source>
        <dbReference type="Proteomes" id="UP000076765"/>
    </source>
</evidence>
<reference evidence="1 3" key="1">
    <citation type="submission" date="2015-04" db="EMBL/GenBank/DDBJ databases">
        <authorList>
            <person name="Calcutt M.J."/>
            <person name="Foecking M.F."/>
        </authorList>
    </citation>
    <scope>NUCLEOTIDE SEQUENCE [LARGE SCALE GENOMIC DNA]</scope>
    <source>
        <strain evidence="1 3">199/55</strain>
    </source>
</reference>
<evidence type="ECO:0000313" key="2">
    <source>
        <dbReference type="EMBL" id="STY87301.1"/>
    </source>
</evidence>
<organism evidence="2 4">
    <name type="scientific">Moraxella ovis</name>
    <dbReference type="NCBI Taxonomy" id="29433"/>
    <lineage>
        <taxon>Bacteria</taxon>
        <taxon>Pseudomonadati</taxon>
        <taxon>Pseudomonadota</taxon>
        <taxon>Gammaproteobacteria</taxon>
        <taxon>Moraxellales</taxon>
        <taxon>Moraxellaceae</taxon>
        <taxon>Moraxella</taxon>
    </lineage>
</organism>
<evidence type="ECO:0000313" key="1">
    <source>
        <dbReference type="EMBL" id="ANB91643.1"/>
    </source>
</evidence>
<evidence type="ECO:0008006" key="5">
    <source>
        <dbReference type="Google" id="ProtNLM"/>
    </source>
</evidence>
<dbReference type="EMBL" id="CP011158">
    <property type="protein sequence ID" value="ANB91643.1"/>
    <property type="molecule type" value="Genomic_DNA"/>
</dbReference>
<dbReference type="Proteomes" id="UP000255102">
    <property type="component" value="Unassembled WGS sequence"/>
</dbReference>
<sequence>MMSGVLVTSAWVCDRPPLGDYDWVGCIEDGVSISYQGVKHGLVDVIGDVMIAPEYRKIHRLGKDEFGVSNGEKEGVIDRLGRVILPMEYDHLLPHDDSYYEIIKDGKYGMMHHG</sequence>
<keyword evidence="3" id="KW-1185">Reference proteome</keyword>
<dbReference type="Proteomes" id="UP000076765">
    <property type="component" value="Chromosome"/>
</dbReference>
<dbReference type="AlphaFoldDB" id="A0A378PKK2"/>
<dbReference type="STRING" id="29433.MOVS_06230"/>
<dbReference type="Pfam" id="PF14903">
    <property type="entry name" value="WG_beta_rep"/>
    <property type="match status" value="1"/>
</dbReference>
<dbReference type="InterPro" id="IPR032774">
    <property type="entry name" value="WG_beta_rep"/>
</dbReference>